<dbReference type="InterPro" id="IPR008969">
    <property type="entry name" value="CarboxyPept-like_regulatory"/>
</dbReference>
<dbReference type="SUPFAM" id="SSF49464">
    <property type="entry name" value="Carboxypeptidase regulatory domain-like"/>
    <property type="match status" value="1"/>
</dbReference>
<evidence type="ECO:0000256" key="1">
    <source>
        <dbReference type="SAM" id="SignalP"/>
    </source>
</evidence>
<gene>
    <name evidence="2" type="ORF">FGM00_16840</name>
</gene>
<dbReference type="Proteomes" id="UP000310017">
    <property type="component" value="Chromosome"/>
</dbReference>
<protein>
    <submittedName>
        <fullName evidence="2">Carboxypeptidase-like regulatory domain-containing protein</fullName>
    </submittedName>
</protein>
<name>A0A5B7SXC1_9FLAO</name>
<dbReference type="Pfam" id="PF13715">
    <property type="entry name" value="CarbopepD_reg_2"/>
    <property type="match status" value="1"/>
</dbReference>
<dbReference type="EMBL" id="CP040710">
    <property type="protein sequence ID" value="QCX01698.1"/>
    <property type="molecule type" value="Genomic_DNA"/>
</dbReference>
<dbReference type="RefSeq" id="WP_138854035.1">
    <property type="nucleotide sequence ID" value="NZ_CP040710.1"/>
</dbReference>
<dbReference type="AlphaFoldDB" id="A0A5B7SXC1"/>
<dbReference type="GO" id="GO:0004180">
    <property type="term" value="F:carboxypeptidase activity"/>
    <property type="evidence" value="ECO:0007669"/>
    <property type="project" value="UniProtKB-KW"/>
</dbReference>
<feature type="signal peptide" evidence="1">
    <location>
        <begin position="1"/>
        <end position="22"/>
    </location>
</feature>
<accession>A0A5B7SXC1</accession>
<keyword evidence="2" id="KW-0121">Carboxypeptidase</keyword>
<keyword evidence="3" id="KW-1185">Reference proteome</keyword>
<keyword evidence="1" id="KW-0732">Signal</keyword>
<evidence type="ECO:0000313" key="3">
    <source>
        <dbReference type="Proteomes" id="UP000310017"/>
    </source>
</evidence>
<reference evidence="2 3" key="1">
    <citation type="submission" date="2019-05" db="EMBL/GenBank/DDBJ databases">
        <title>Genome sequencing of F202Z8.</title>
        <authorList>
            <person name="Kwon Y.M."/>
        </authorList>
    </citation>
    <scope>NUCLEOTIDE SEQUENCE [LARGE SCALE GENOMIC DNA]</scope>
    <source>
        <strain evidence="2 3">F202Z8</strain>
    </source>
</reference>
<dbReference type="KEGG" id="asag:FGM00_16840"/>
<dbReference type="OrthoDB" id="1433475at2"/>
<evidence type="ECO:0000313" key="2">
    <source>
        <dbReference type="EMBL" id="QCX01698.1"/>
    </source>
</evidence>
<keyword evidence="2" id="KW-0645">Protease</keyword>
<feature type="chain" id="PRO_5022925400" evidence="1">
    <location>
        <begin position="23"/>
        <end position="510"/>
    </location>
</feature>
<organism evidence="2 3">
    <name type="scientific">Aggregatimonas sangjinii</name>
    <dbReference type="NCBI Taxonomy" id="2583587"/>
    <lineage>
        <taxon>Bacteria</taxon>
        <taxon>Pseudomonadati</taxon>
        <taxon>Bacteroidota</taxon>
        <taxon>Flavobacteriia</taxon>
        <taxon>Flavobacteriales</taxon>
        <taxon>Flavobacteriaceae</taxon>
        <taxon>Aggregatimonas</taxon>
    </lineage>
</organism>
<sequence>MPPKTRFAVVALFIFLCWKGHSQTLSSVILDSTTQEPIPYVTVQLNKRGMITNEEGRFSFRLNEKVNESDSLFISCIGYESIGKPINEFTENIIYLKSKAIELNPVIVTNKNYSPKEILELVEENIEKNYHQGLSKKRVFLRQTFQNNIIQTDYTLRKSTIPALNKQFLDSVISTVPKSSTFYTEILGDLYGGSDGDEQKLDLIKASELYDKSKELDYDALEARFNEIVKKNIKTDSYFKIKSGLFGTKLDSLELSVTEVDSTDSEALQKALEKEKKNKEERKKFFASYQRKTLGNLYENIPVFEDSDYNVLFRPGRYHLALENFTYIGNDAVYVISFSPKGSQEYKGRLYVNSDDFALLRMDFENVDPLRKFKLLGVSLNEYLAKGEVIFSKGKDGLYHLRYYNILKGNRVGFKRPVKIIEKNKNVKGRRRQNELSLKVDAAFGSRNRYEMVVFDYDQINTGAFEAFKEHNNVLPTYLPNYDPEFWKGYDIIAPNQAIQEFKSQVEIEE</sequence>
<keyword evidence="2" id="KW-0378">Hydrolase</keyword>
<proteinExistence type="predicted"/>